<accession>A0ABU6CVJ3</accession>
<keyword evidence="1" id="KW-0255">Endonuclease</keyword>
<dbReference type="SUPFAM" id="SSF116734">
    <property type="entry name" value="DNA methylase specificity domain"/>
    <property type="match status" value="1"/>
</dbReference>
<reference evidence="1 2" key="2">
    <citation type="submission" date="2024-01" db="EMBL/GenBank/DDBJ databases">
        <authorList>
            <person name="Xie X."/>
        </authorList>
    </citation>
    <scope>NUCLEOTIDE SEQUENCE [LARGE SCALE GENOMIC DNA]</scope>
    <source>
        <strain evidence="1">SCUT-1</strain>
    </source>
</reference>
<evidence type="ECO:0000313" key="1">
    <source>
        <dbReference type="EMBL" id="MEB4590844.1"/>
    </source>
</evidence>
<gene>
    <name evidence="1" type="ORF">VSS37_07630</name>
</gene>
<dbReference type="GO" id="GO:0004519">
    <property type="term" value="F:endonuclease activity"/>
    <property type="evidence" value="ECO:0007669"/>
    <property type="project" value="UniProtKB-KW"/>
</dbReference>
<keyword evidence="1" id="KW-0378">Hydrolase</keyword>
<reference evidence="2" key="1">
    <citation type="submission" date="2023-07" db="EMBL/GenBank/DDBJ databases">
        <title>The carbon used by Thiothrix.</title>
        <authorList>
            <person name="Chen L."/>
        </authorList>
    </citation>
    <scope>NUCLEOTIDE SEQUENCE [LARGE SCALE GENOMIC DNA]</scope>
</reference>
<sequence>QHMVGSSGRQRVQNACFDSFYLALPKTGKVLKTFNEVTVGNFHKISRLKDETAVLTKLRDTLLPKLLSGELRIPDAEKRVGDALV</sequence>
<evidence type="ECO:0000313" key="2">
    <source>
        <dbReference type="Proteomes" id="UP001308005"/>
    </source>
</evidence>
<keyword evidence="2" id="KW-1185">Reference proteome</keyword>
<keyword evidence="1" id="KW-0540">Nuclease</keyword>
<name>A0ABU6CVJ3_9GAMM</name>
<dbReference type="EMBL" id="JAYMYJ010000067">
    <property type="protein sequence ID" value="MEB4590844.1"/>
    <property type="molecule type" value="Genomic_DNA"/>
</dbReference>
<feature type="non-terminal residue" evidence="1">
    <location>
        <position position="1"/>
    </location>
</feature>
<protein>
    <submittedName>
        <fullName evidence="1">Restriction endonuclease subunit S</fullName>
    </submittedName>
</protein>
<dbReference type="Proteomes" id="UP001308005">
    <property type="component" value="Unassembled WGS sequence"/>
</dbReference>
<proteinExistence type="predicted"/>
<comment type="caution">
    <text evidence="1">The sequence shown here is derived from an EMBL/GenBank/DDBJ whole genome shotgun (WGS) entry which is preliminary data.</text>
</comment>
<organism evidence="1 2">
    <name type="scientific">Candidatus Thiothrix phosphatis</name>
    <dbReference type="NCBI Taxonomy" id="3112415"/>
    <lineage>
        <taxon>Bacteria</taxon>
        <taxon>Pseudomonadati</taxon>
        <taxon>Pseudomonadota</taxon>
        <taxon>Gammaproteobacteria</taxon>
        <taxon>Thiotrichales</taxon>
        <taxon>Thiotrichaceae</taxon>
        <taxon>Thiothrix</taxon>
    </lineage>
</organism>